<protein>
    <submittedName>
        <fullName evidence="2">Uncharacterized protein</fullName>
    </submittedName>
</protein>
<proteinExistence type="predicted"/>
<evidence type="ECO:0000313" key="2">
    <source>
        <dbReference type="EMBL" id="KAF2716976.1"/>
    </source>
</evidence>
<evidence type="ECO:0000313" key="3">
    <source>
        <dbReference type="Proteomes" id="UP000799441"/>
    </source>
</evidence>
<reference evidence="2" key="1">
    <citation type="journal article" date="2020" name="Stud. Mycol.">
        <title>101 Dothideomycetes genomes: a test case for predicting lifestyles and emergence of pathogens.</title>
        <authorList>
            <person name="Haridas S."/>
            <person name="Albert R."/>
            <person name="Binder M."/>
            <person name="Bloem J."/>
            <person name="Labutti K."/>
            <person name="Salamov A."/>
            <person name="Andreopoulos B."/>
            <person name="Baker S."/>
            <person name="Barry K."/>
            <person name="Bills G."/>
            <person name="Bluhm B."/>
            <person name="Cannon C."/>
            <person name="Castanera R."/>
            <person name="Culley D."/>
            <person name="Daum C."/>
            <person name="Ezra D."/>
            <person name="Gonzalez J."/>
            <person name="Henrissat B."/>
            <person name="Kuo A."/>
            <person name="Liang C."/>
            <person name="Lipzen A."/>
            <person name="Lutzoni F."/>
            <person name="Magnuson J."/>
            <person name="Mondo S."/>
            <person name="Nolan M."/>
            <person name="Ohm R."/>
            <person name="Pangilinan J."/>
            <person name="Park H.-J."/>
            <person name="Ramirez L."/>
            <person name="Alfaro M."/>
            <person name="Sun H."/>
            <person name="Tritt A."/>
            <person name="Yoshinaga Y."/>
            <person name="Zwiers L.-H."/>
            <person name="Turgeon B."/>
            <person name="Goodwin S."/>
            <person name="Spatafora J."/>
            <person name="Crous P."/>
            <person name="Grigoriev I."/>
        </authorList>
    </citation>
    <scope>NUCLEOTIDE SEQUENCE</scope>
    <source>
        <strain evidence="2">CBS 116435</strain>
    </source>
</reference>
<accession>A0A9P4Q1X4</accession>
<dbReference type="Proteomes" id="UP000799441">
    <property type="component" value="Unassembled WGS sequence"/>
</dbReference>
<name>A0A9P4Q1X4_9PEZI</name>
<gene>
    <name evidence="2" type="ORF">K431DRAFT_168445</name>
</gene>
<dbReference type="EMBL" id="MU003856">
    <property type="protein sequence ID" value="KAF2716976.1"/>
    <property type="molecule type" value="Genomic_DNA"/>
</dbReference>
<comment type="caution">
    <text evidence="2">The sequence shown here is derived from an EMBL/GenBank/DDBJ whole genome shotgun (WGS) entry which is preliminary data.</text>
</comment>
<feature type="region of interest" description="Disordered" evidence="1">
    <location>
        <begin position="13"/>
        <end position="32"/>
    </location>
</feature>
<evidence type="ECO:0000256" key="1">
    <source>
        <dbReference type="SAM" id="MobiDB-lite"/>
    </source>
</evidence>
<dbReference type="AlphaFoldDB" id="A0A9P4Q1X4"/>
<organism evidence="2 3">
    <name type="scientific">Polychaeton citri CBS 116435</name>
    <dbReference type="NCBI Taxonomy" id="1314669"/>
    <lineage>
        <taxon>Eukaryota</taxon>
        <taxon>Fungi</taxon>
        <taxon>Dikarya</taxon>
        <taxon>Ascomycota</taxon>
        <taxon>Pezizomycotina</taxon>
        <taxon>Dothideomycetes</taxon>
        <taxon>Dothideomycetidae</taxon>
        <taxon>Capnodiales</taxon>
        <taxon>Capnodiaceae</taxon>
        <taxon>Polychaeton</taxon>
    </lineage>
</organism>
<sequence length="175" mass="19976">MDKNVCLRTSTLNTSGHPSIQASRHPGIQASRHRGTEAPMAVDLRHTRWATHQAPAGCACCCYTLYIHNRRVGWIVWDGYAARIPAAFQVYRSLHDPCRDTRRPRTQGWLRMRMRTPIPIPTWALYCRSTGVTKSPARVIQALRHERKLPTPSQCGEACHWRNERGASRRNGLII</sequence>
<keyword evidence="3" id="KW-1185">Reference proteome</keyword>
<feature type="compositionally biased region" description="Polar residues" evidence="1">
    <location>
        <begin position="13"/>
        <end position="22"/>
    </location>
</feature>